<dbReference type="EMBL" id="BJTZ01000002">
    <property type="protein sequence ID" value="GEK12583.1"/>
    <property type="molecule type" value="Genomic_DNA"/>
</dbReference>
<organism evidence="1 2">
    <name type="scientific">Aliivibrio fischeri</name>
    <name type="common">Vibrio fischeri</name>
    <dbReference type="NCBI Taxonomy" id="668"/>
    <lineage>
        <taxon>Bacteria</taxon>
        <taxon>Pseudomonadati</taxon>
        <taxon>Pseudomonadota</taxon>
        <taxon>Gammaproteobacteria</taxon>
        <taxon>Vibrionales</taxon>
        <taxon>Vibrionaceae</taxon>
        <taxon>Aliivibrio</taxon>
    </lineage>
</organism>
<dbReference type="Pfam" id="PF05926">
    <property type="entry name" value="Phage_GPL"/>
    <property type="match status" value="1"/>
</dbReference>
<comment type="caution">
    <text evidence="1">The sequence shown here is derived from an EMBL/GenBank/DDBJ whole genome shotgun (WGS) entry which is preliminary data.</text>
</comment>
<dbReference type="AlphaFoldDB" id="A0A510UDE6"/>
<proteinExistence type="predicted"/>
<dbReference type="Proteomes" id="UP000321787">
    <property type="component" value="Unassembled WGS sequence"/>
</dbReference>
<sequence length="151" mass="17096">MGMAFIGDKDNVYDAILPATKYYPELTLAEFQSLFHFLSNETKESLLQQIKVARITTHRELLTSMSPFESLDALSQAQFDDIDTGVTLYKQAVFSLAANFVIGNQISSDTTKEASERQEALTQKAEHCLVQYRRAIDLLINAHETYRIEVV</sequence>
<evidence type="ECO:0008006" key="3">
    <source>
        <dbReference type="Google" id="ProtNLM"/>
    </source>
</evidence>
<reference evidence="1 2" key="1">
    <citation type="submission" date="2019-07" db="EMBL/GenBank/DDBJ databases">
        <title>Whole genome shotgun sequence of Aliivibrio fischeri NBRC 101058.</title>
        <authorList>
            <person name="Hosoyama A."/>
            <person name="Uohara A."/>
            <person name="Ohji S."/>
            <person name="Ichikawa N."/>
        </authorList>
    </citation>
    <scope>NUCLEOTIDE SEQUENCE [LARGE SCALE GENOMIC DNA]</scope>
    <source>
        <strain evidence="1 2">NBRC 101058</strain>
    </source>
</reference>
<evidence type="ECO:0000313" key="1">
    <source>
        <dbReference type="EMBL" id="GEK12583.1"/>
    </source>
</evidence>
<evidence type="ECO:0000313" key="2">
    <source>
        <dbReference type="Proteomes" id="UP000321787"/>
    </source>
</evidence>
<gene>
    <name evidence="1" type="ORF">AFI02nite_06190</name>
</gene>
<name>A0A510UDE6_ALIFS</name>
<protein>
    <recommendedName>
        <fullName evidence="3">Head completion/stabilization protein</fullName>
    </recommendedName>
</protein>
<dbReference type="InterPro" id="IPR009225">
    <property type="entry name" value="Phage_head_completion_GpL"/>
</dbReference>
<accession>A0A510UDE6</accession>